<proteinExistence type="predicted"/>
<evidence type="ECO:0000313" key="2">
    <source>
        <dbReference type="EMBL" id="KAK9672693.1"/>
    </source>
</evidence>
<gene>
    <name evidence="2" type="ORF">RND81_12G117900</name>
</gene>
<reference evidence="2" key="1">
    <citation type="submission" date="2024-03" db="EMBL/GenBank/DDBJ databases">
        <title>WGS assembly of Saponaria officinalis var. Norfolk2.</title>
        <authorList>
            <person name="Jenkins J."/>
            <person name="Shu S."/>
            <person name="Grimwood J."/>
            <person name="Barry K."/>
            <person name="Goodstein D."/>
            <person name="Schmutz J."/>
            <person name="Leebens-Mack J."/>
            <person name="Osbourn A."/>
        </authorList>
    </citation>
    <scope>NUCLEOTIDE SEQUENCE [LARGE SCALE GENOMIC DNA]</scope>
    <source>
        <strain evidence="2">JIC</strain>
    </source>
</reference>
<organism evidence="2 3">
    <name type="scientific">Saponaria officinalis</name>
    <name type="common">Common soapwort</name>
    <name type="synonym">Lychnis saponaria</name>
    <dbReference type="NCBI Taxonomy" id="3572"/>
    <lineage>
        <taxon>Eukaryota</taxon>
        <taxon>Viridiplantae</taxon>
        <taxon>Streptophyta</taxon>
        <taxon>Embryophyta</taxon>
        <taxon>Tracheophyta</taxon>
        <taxon>Spermatophyta</taxon>
        <taxon>Magnoliopsida</taxon>
        <taxon>eudicotyledons</taxon>
        <taxon>Gunneridae</taxon>
        <taxon>Pentapetalae</taxon>
        <taxon>Caryophyllales</taxon>
        <taxon>Caryophyllaceae</taxon>
        <taxon>Caryophylleae</taxon>
        <taxon>Saponaria</taxon>
    </lineage>
</organism>
<accession>A0AAW1H9G4</accession>
<dbReference type="Proteomes" id="UP001443914">
    <property type="component" value="Unassembled WGS sequence"/>
</dbReference>
<name>A0AAW1H9G4_SAPOF</name>
<protein>
    <submittedName>
        <fullName evidence="2">Uncharacterized protein</fullName>
    </submittedName>
</protein>
<evidence type="ECO:0000313" key="3">
    <source>
        <dbReference type="Proteomes" id="UP001443914"/>
    </source>
</evidence>
<feature type="compositionally biased region" description="Polar residues" evidence="1">
    <location>
        <begin position="7"/>
        <end position="16"/>
    </location>
</feature>
<dbReference type="EMBL" id="JBDFQZ010000012">
    <property type="protein sequence ID" value="KAK9672693.1"/>
    <property type="molecule type" value="Genomic_DNA"/>
</dbReference>
<keyword evidence="3" id="KW-1185">Reference proteome</keyword>
<dbReference type="AlphaFoldDB" id="A0AAW1H9G4"/>
<comment type="caution">
    <text evidence="2">The sequence shown here is derived from an EMBL/GenBank/DDBJ whole genome shotgun (WGS) entry which is preliminary data.</text>
</comment>
<sequence length="142" mass="15301">MSKKNVPLTSPPSSSRKICHGNSSYHSSLDSHLYISGIGHVAPDTYSGYGSLLDSDDDAASEVTSSYYLQQNTVVGDSLAPDPVACDDKTGKVDGEGDPRVDETIPAVETSRSGEMSPSSKRFIAYAYKFFENRRKKANEGV</sequence>
<feature type="region of interest" description="Disordered" evidence="1">
    <location>
        <begin position="1"/>
        <end position="22"/>
    </location>
</feature>
<evidence type="ECO:0000256" key="1">
    <source>
        <dbReference type="SAM" id="MobiDB-lite"/>
    </source>
</evidence>